<accession>A0A2C9X3V5</accession>
<dbReference type="Proteomes" id="UP000194699">
    <property type="component" value="Unassembled WGS sequence"/>
</dbReference>
<proteinExistence type="predicted"/>
<feature type="compositionally biased region" description="Polar residues" evidence="1">
    <location>
        <begin position="175"/>
        <end position="184"/>
    </location>
</feature>
<comment type="caution">
    <text evidence="2">The sequence shown here is derived from an EMBL/GenBank/DDBJ whole genome shotgun (WGS) entry which is preliminary data.</text>
</comment>
<protein>
    <submittedName>
        <fullName evidence="2">Uncharacterized protein</fullName>
    </submittedName>
</protein>
<evidence type="ECO:0000313" key="2">
    <source>
        <dbReference type="EMBL" id="OTM81809.1"/>
    </source>
</evidence>
<feature type="region of interest" description="Disordered" evidence="1">
    <location>
        <begin position="169"/>
        <end position="188"/>
    </location>
</feature>
<evidence type="ECO:0000256" key="1">
    <source>
        <dbReference type="SAM" id="MobiDB-lite"/>
    </source>
</evidence>
<organism evidence="2 3">
    <name type="scientific">Acinetobacter baumannii</name>
    <dbReference type="NCBI Taxonomy" id="470"/>
    <lineage>
        <taxon>Bacteria</taxon>
        <taxon>Pseudomonadati</taxon>
        <taxon>Pseudomonadota</taxon>
        <taxon>Gammaproteobacteria</taxon>
        <taxon>Moraxellales</taxon>
        <taxon>Moraxellaceae</taxon>
        <taxon>Acinetobacter</taxon>
        <taxon>Acinetobacter calcoaceticus/baumannii complex</taxon>
    </lineage>
</organism>
<dbReference type="EMBL" id="NGEL01000165">
    <property type="protein sequence ID" value="OTM81809.1"/>
    <property type="molecule type" value="Genomic_DNA"/>
</dbReference>
<reference evidence="2 3" key="1">
    <citation type="submission" date="2017-05" db="EMBL/GenBank/DDBJ databases">
        <authorList>
            <person name="Song R."/>
            <person name="Chenine A.L."/>
            <person name="Ruprecht R.M."/>
        </authorList>
    </citation>
    <scope>NUCLEOTIDE SEQUENCE [LARGE SCALE GENOMIC DNA]</scope>
    <source>
        <strain evidence="2 3">PR350</strain>
    </source>
</reference>
<name>A0A2C9X3V5_ACIBA</name>
<feature type="region of interest" description="Disordered" evidence="1">
    <location>
        <begin position="1"/>
        <end position="39"/>
    </location>
</feature>
<feature type="compositionally biased region" description="Low complexity" evidence="1">
    <location>
        <begin position="1"/>
        <end position="25"/>
    </location>
</feature>
<dbReference type="RefSeq" id="WP_073392573.1">
    <property type="nucleotide sequence ID" value="NZ_CAUZHU010000019.1"/>
</dbReference>
<sequence length="221" mass="24381">MTTEQAQETMTTTEATETTDTTLLGGQEGQGGEGQPANEQVTTPATVATPDDYSVEIEGFNFDEFKAIDENKEFLKEAHEAGLSNEQLGFVLNKYNQIIPEVMAQMSQMQTETCKETLQKEWGAETQANIGLAMKAAQAAGLSGEEIQNPTIGNNPTVIKLLAHFGKQLGEDVPPQNTQQSSGEDVQELMRSEAYSNASHPDHKRVTEQVNRWYAKQYVEY</sequence>
<evidence type="ECO:0000313" key="3">
    <source>
        <dbReference type="Proteomes" id="UP000194699"/>
    </source>
</evidence>
<dbReference type="AlphaFoldDB" id="A0A2C9X3V5"/>
<gene>
    <name evidence="2" type="ORF">B9X95_16265</name>
</gene>